<dbReference type="InterPro" id="IPR016166">
    <property type="entry name" value="FAD-bd_PCMH"/>
</dbReference>
<evidence type="ECO:0000259" key="6">
    <source>
        <dbReference type="PROSITE" id="PS51387"/>
    </source>
</evidence>
<organism evidence="7 8">
    <name type="scientific">Prauserella flavalba</name>
    <dbReference type="NCBI Taxonomy" id="1477506"/>
    <lineage>
        <taxon>Bacteria</taxon>
        <taxon>Bacillati</taxon>
        <taxon>Actinomycetota</taxon>
        <taxon>Actinomycetes</taxon>
        <taxon>Pseudonocardiales</taxon>
        <taxon>Pseudonocardiaceae</taxon>
        <taxon>Prauserella</taxon>
    </lineage>
</organism>
<dbReference type="InterPro" id="IPR016169">
    <property type="entry name" value="FAD-bd_PCMH_sub2"/>
</dbReference>
<feature type="domain" description="FAD-binding PCMH-type" evidence="6">
    <location>
        <begin position="35"/>
        <end position="205"/>
    </location>
</feature>
<keyword evidence="4" id="KW-0274">FAD</keyword>
<dbReference type="PANTHER" id="PTHR13878:SF127">
    <property type="entry name" value="CYTOKININ DEHYDROGENASE 3"/>
    <property type="match status" value="1"/>
</dbReference>
<evidence type="ECO:0000256" key="5">
    <source>
        <dbReference type="ARBA" id="ARBA00023002"/>
    </source>
</evidence>
<dbReference type="SUPFAM" id="SSF55103">
    <property type="entry name" value="FAD-linked oxidases, C-terminal domain"/>
    <property type="match status" value="1"/>
</dbReference>
<evidence type="ECO:0000256" key="3">
    <source>
        <dbReference type="ARBA" id="ARBA00022630"/>
    </source>
</evidence>
<evidence type="ECO:0000313" key="8">
    <source>
        <dbReference type="Proteomes" id="UP000247892"/>
    </source>
</evidence>
<dbReference type="InterPro" id="IPR015345">
    <property type="entry name" value="Cytokinin_DH_FAD/cytokin-bd"/>
</dbReference>
<evidence type="ECO:0000256" key="1">
    <source>
        <dbReference type="ARBA" id="ARBA00001974"/>
    </source>
</evidence>
<name>A0A318LR47_9PSEU</name>
<comment type="cofactor">
    <cofactor evidence="1">
        <name>FAD</name>
        <dbReference type="ChEBI" id="CHEBI:57692"/>
    </cofactor>
</comment>
<dbReference type="AlphaFoldDB" id="A0A318LR47"/>
<protein>
    <submittedName>
        <fullName evidence="7">Dehydrogenase</fullName>
    </submittedName>
</protein>
<dbReference type="Gene3D" id="3.30.465.10">
    <property type="match status" value="1"/>
</dbReference>
<dbReference type="Pfam" id="PF01565">
    <property type="entry name" value="FAD_binding_4"/>
    <property type="match status" value="1"/>
</dbReference>
<dbReference type="InterPro" id="IPR016164">
    <property type="entry name" value="FAD-linked_Oxase-like_C"/>
</dbReference>
<dbReference type="InterPro" id="IPR016167">
    <property type="entry name" value="FAD-bd_PCMH_sub1"/>
</dbReference>
<dbReference type="InterPro" id="IPR036318">
    <property type="entry name" value="FAD-bd_PCMH-like_sf"/>
</dbReference>
<dbReference type="Gene3D" id="3.40.462.10">
    <property type="entry name" value="FAD-linked oxidases, C-terminal domain"/>
    <property type="match status" value="1"/>
</dbReference>
<dbReference type="RefSeq" id="WP_110341963.1">
    <property type="nucleotide sequence ID" value="NZ_JBHVKT010000057.1"/>
</dbReference>
<dbReference type="InterPro" id="IPR016170">
    <property type="entry name" value="Cytok_DH_C_sf"/>
</dbReference>
<keyword evidence="5" id="KW-0560">Oxidoreductase</keyword>
<dbReference type="InterPro" id="IPR050432">
    <property type="entry name" value="FAD-linked_Oxidoreductases_BP"/>
</dbReference>
<accession>A0A318LR47</accession>
<dbReference type="GO" id="GO:0019139">
    <property type="term" value="F:cytokinin dehydrogenase activity"/>
    <property type="evidence" value="ECO:0007669"/>
    <property type="project" value="InterPro"/>
</dbReference>
<evidence type="ECO:0000256" key="2">
    <source>
        <dbReference type="ARBA" id="ARBA00005466"/>
    </source>
</evidence>
<sequence length="458" mass="49550">MPEPFDLADLPALDGDVLDDDASLAAAAQDWGHIVQARPRVVVRPASQADVAAVVAFAADRGVPVAARGAGHSPFGQGQAAGGIVLDMTSLATVHAGTGNRLVVDAGARWQQVLGASLPRGLTPPVLTDYLELTVGGTLAVGGIGGATHHHGMQTDTVTELEVVTGEGELVHCSAEENGELFDAVRAGLGQCGIVTRATLRLQPAKQRARRWKLYYDTLGDFLADQRTTVTDGRFDYVEGQLLLDDETREWRYLLEATSYFSLPDQPDEEALLGDLSFSRETAEVEESTYLEFLDRMAEGEAILREEGSWFHPHPWLNVFVPDDEVETIVADTLAETGGEDLGDSGLVMLYPVCREKLATPLVRVPSSDLVWLFALLRTGKPYDPAGVARMIQLNAGLYERVKALGGTVYPANTLPMTEKDWKDHFGDEWEKLEAAKKRYDPKGVLTVGQGVFGGSHT</sequence>
<dbReference type="Proteomes" id="UP000247892">
    <property type="component" value="Unassembled WGS sequence"/>
</dbReference>
<dbReference type="GO" id="GO:0009690">
    <property type="term" value="P:cytokinin metabolic process"/>
    <property type="evidence" value="ECO:0007669"/>
    <property type="project" value="InterPro"/>
</dbReference>
<gene>
    <name evidence="7" type="ORF">BA062_27875</name>
</gene>
<dbReference type="PROSITE" id="PS51387">
    <property type="entry name" value="FAD_PCMH"/>
    <property type="match status" value="1"/>
</dbReference>
<dbReference type="Pfam" id="PF09265">
    <property type="entry name" value="Cytokin-bind"/>
    <property type="match status" value="1"/>
</dbReference>
<dbReference type="GO" id="GO:0071949">
    <property type="term" value="F:FAD binding"/>
    <property type="evidence" value="ECO:0007669"/>
    <property type="project" value="InterPro"/>
</dbReference>
<proteinExistence type="inferred from homology"/>
<keyword evidence="3" id="KW-0285">Flavoprotein</keyword>
<dbReference type="EMBL" id="MASU01000013">
    <property type="protein sequence ID" value="PXY24073.1"/>
    <property type="molecule type" value="Genomic_DNA"/>
</dbReference>
<evidence type="ECO:0000256" key="4">
    <source>
        <dbReference type="ARBA" id="ARBA00022827"/>
    </source>
</evidence>
<dbReference type="OrthoDB" id="6278354at2"/>
<comment type="caution">
    <text evidence="7">The sequence shown here is derived from an EMBL/GenBank/DDBJ whole genome shotgun (WGS) entry which is preliminary data.</text>
</comment>
<keyword evidence="8" id="KW-1185">Reference proteome</keyword>
<dbReference type="InterPro" id="IPR006094">
    <property type="entry name" value="Oxid_FAD_bind_N"/>
</dbReference>
<evidence type="ECO:0000313" key="7">
    <source>
        <dbReference type="EMBL" id="PXY24073.1"/>
    </source>
</evidence>
<reference evidence="7 8" key="1">
    <citation type="submission" date="2016-07" db="EMBL/GenBank/DDBJ databases">
        <title>Draft genome sequence of Prauserella sp. YIM 121212, isolated from alkaline soil.</title>
        <authorList>
            <person name="Ruckert C."/>
            <person name="Albersmeier A."/>
            <person name="Jiang C.-L."/>
            <person name="Jiang Y."/>
            <person name="Kalinowski J."/>
            <person name="Schneider O."/>
            <person name="Winkler A."/>
            <person name="Zotchev S.B."/>
        </authorList>
    </citation>
    <scope>NUCLEOTIDE SEQUENCE [LARGE SCALE GENOMIC DNA]</scope>
    <source>
        <strain evidence="7 8">YIM 121212</strain>
    </source>
</reference>
<dbReference type="SUPFAM" id="SSF56176">
    <property type="entry name" value="FAD-binding/transporter-associated domain-like"/>
    <property type="match status" value="1"/>
</dbReference>
<dbReference type="Gene3D" id="3.30.43.10">
    <property type="entry name" value="Uridine Diphospho-n-acetylenolpyruvylglucosamine Reductase, domain 2"/>
    <property type="match status" value="2"/>
</dbReference>
<dbReference type="PANTHER" id="PTHR13878">
    <property type="entry name" value="GULONOLACTONE OXIDASE"/>
    <property type="match status" value="1"/>
</dbReference>
<comment type="similarity">
    <text evidence="2">Belongs to the oxygen-dependent FAD-linked oxidoreductase family.</text>
</comment>